<dbReference type="KEGG" id="hbh:E4T21_10825"/>
<keyword evidence="6 7" id="KW-0472">Membrane</keyword>
<keyword evidence="5 7" id="KW-1133">Transmembrane helix</keyword>
<feature type="transmembrane region" description="Helical" evidence="7">
    <location>
        <begin position="6"/>
        <end position="21"/>
    </location>
</feature>
<reference evidence="8" key="1">
    <citation type="submission" date="2021-02" db="EMBL/GenBank/DDBJ databases">
        <title>Strain Y2R2, a novel species of the genus Halomonas.</title>
        <authorList>
            <person name="Huang H."/>
        </authorList>
    </citation>
    <scope>NUCLEOTIDE SEQUENCE</scope>
    <source>
        <strain evidence="8">Y2R2</strain>
    </source>
</reference>
<dbReference type="Pfam" id="PF04226">
    <property type="entry name" value="Transgly_assoc"/>
    <property type="match status" value="1"/>
</dbReference>
<evidence type="ECO:0000256" key="6">
    <source>
        <dbReference type="ARBA" id="ARBA00023136"/>
    </source>
</evidence>
<dbReference type="GO" id="GO:0005886">
    <property type="term" value="C:plasma membrane"/>
    <property type="evidence" value="ECO:0007669"/>
    <property type="project" value="UniProtKB-SubCell"/>
</dbReference>
<name>A0A5C1NH60_9GAMM</name>
<gene>
    <name evidence="8" type="ORF">E4T21_10825</name>
</gene>
<organism evidence="8 9">
    <name type="scientific">Halomonas binhaiensis</name>
    <dbReference type="NCBI Taxonomy" id="2562282"/>
    <lineage>
        <taxon>Bacteria</taxon>
        <taxon>Pseudomonadati</taxon>
        <taxon>Pseudomonadota</taxon>
        <taxon>Gammaproteobacteria</taxon>
        <taxon>Oceanospirillales</taxon>
        <taxon>Halomonadaceae</taxon>
        <taxon>Halomonas</taxon>
    </lineage>
</organism>
<evidence type="ECO:0000256" key="2">
    <source>
        <dbReference type="ARBA" id="ARBA00011006"/>
    </source>
</evidence>
<feature type="transmembrane region" description="Helical" evidence="7">
    <location>
        <begin position="28"/>
        <end position="53"/>
    </location>
</feature>
<evidence type="ECO:0000256" key="1">
    <source>
        <dbReference type="ARBA" id="ARBA00004651"/>
    </source>
</evidence>
<evidence type="ECO:0000256" key="5">
    <source>
        <dbReference type="ARBA" id="ARBA00022989"/>
    </source>
</evidence>
<dbReference type="InterPro" id="IPR007341">
    <property type="entry name" value="Transgly_assoc"/>
</dbReference>
<dbReference type="RefSeq" id="WP_149285003.1">
    <property type="nucleotide sequence ID" value="NZ_CP038437.2"/>
</dbReference>
<keyword evidence="3" id="KW-1003">Cell membrane</keyword>
<evidence type="ECO:0000313" key="9">
    <source>
        <dbReference type="Proteomes" id="UP000324285"/>
    </source>
</evidence>
<keyword evidence="9" id="KW-1185">Reference proteome</keyword>
<protein>
    <submittedName>
        <fullName evidence="8">GlsB/YeaQ/YmgE family stress response membrane protein</fullName>
    </submittedName>
</protein>
<keyword evidence="4 7" id="KW-0812">Transmembrane</keyword>
<accession>A0A5C1NH60</accession>
<evidence type="ECO:0000256" key="4">
    <source>
        <dbReference type="ARBA" id="ARBA00022692"/>
    </source>
</evidence>
<evidence type="ECO:0000313" key="8">
    <source>
        <dbReference type="EMBL" id="QEM81993.1"/>
    </source>
</evidence>
<proteinExistence type="inferred from homology"/>
<evidence type="ECO:0000256" key="3">
    <source>
        <dbReference type="ARBA" id="ARBA00022475"/>
    </source>
</evidence>
<comment type="subcellular location">
    <subcellularLocation>
        <location evidence="1">Cell membrane</location>
        <topology evidence="1">Multi-pass membrane protein</topology>
    </subcellularLocation>
</comment>
<dbReference type="Proteomes" id="UP000324285">
    <property type="component" value="Chromosome"/>
</dbReference>
<dbReference type="EMBL" id="CP038437">
    <property type="protein sequence ID" value="QEM81993.1"/>
    <property type="molecule type" value="Genomic_DNA"/>
</dbReference>
<dbReference type="PANTHER" id="PTHR33884:SF3">
    <property type="entry name" value="UPF0410 PROTEIN YMGE"/>
    <property type="match status" value="1"/>
</dbReference>
<evidence type="ECO:0000256" key="7">
    <source>
        <dbReference type="SAM" id="Phobius"/>
    </source>
</evidence>
<dbReference type="AlphaFoldDB" id="A0A5C1NH60"/>
<dbReference type="PANTHER" id="PTHR33884">
    <property type="entry name" value="UPF0410 PROTEIN YMGE"/>
    <property type="match status" value="1"/>
</dbReference>
<comment type="similarity">
    <text evidence="2">Belongs to the UPF0410 family.</text>
</comment>
<feature type="transmembrane region" description="Helical" evidence="7">
    <location>
        <begin position="59"/>
        <end position="78"/>
    </location>
</feature>
<sequence>MGIFSWIILGLIAGILAKWIMPGKDPGGFIVTTLIGIAGAFVGGFLGSLVGIGGPVSEISIGSIITAVIGALVLLFIYRKVKG</sequence>